<keyword evidence="1" id="KW-1133">Transmembrane helix</keyword>
<feature type="transmembrane region" description="Helical" evidence="1">
    <location>
        <begin position="114"/>
        <end position="134"/>
    </location>
</feature>
<dbReference type="Proteomes" id="UP000031928">
    <property type="component" value="Chromosome"/>
</dbReference>
<accession>A0A0B6TV39</accession>
<feature type="transmembrane region" description="Helical" evidence="1">
    <location>
        <begin position="47"/>
        <end position="65"/>
    </location>
</feature>
<dbReference type="HOGENOM" id="CLU_675636_0_0_11"/>
<feature type="transmembrane region" description="Helical" evidence="1">
    <location>
        <begin position="20"/>
        <end position="41"/>
    </location>
</feature>
<feature type="transmembrane region" description="Helical" evidence="1">
    <location>
        <begin position="146"/>
        <end position="163"/>
    </location>
</feature>
<feature type="transmembrane region" description="Helical" evidence="1">
    <location>
        <begin position="85"/>
        <end position="102"/>
    </location>
</feature>
<name>A0A0B6TV39_9CORY</name>
<organism evidence="2 3">
    <name type="scientific">Corynebacterium marinum DSM 44953</name>
    <dbReference type="NCBI Taxonomy" id="1224162"/>
    <lineage>
        <taxon>Bacteria</taxon>
        <taxon>Bacillati</taxon>
        <taxon>Actinomycetota</taxon>
        <taxon>Actinomycetes</taxon>
        <taxon>Mycobacteriales</taxon>
        <taxon>Corynebacteriaceae</taxon>
        <taxon>Corynebacterium</taxon>
    </lineage>
</organism>
<reference evidence="2 3" key="1">
    <citation type="submission" date="2014-05" db="EMBL/GenBank/DDBJ databases">
        <title>Complete genome sequence of Corynebacterium marinum DSM 44953.</title>
        <authorList>
            <person name="Schaffert L."/>
            <person name="Albersmeier A."/>
            <person name="Kalinowski J."/>
            <person name="Ruckert C."/>
        </authorList>
    </citation>
    <scope>NUCLEOTIDE SEQUENCE [LARGE SCALE GENOMIC DNA]</scope>
    <source>
        <strain evidence="2 3">DSM 44953</strain>
    </source>
</reference>
<sequence length="407" mass="42067">MSDLPLSDVSLLRRGRHHTLAAGTVGVWVLIGAGVLAARALGAPISWWVMVHSFTLGVVTTAILIYSTHFTEALTRTAGGSYRGVVTRVALVQAGLILLIAGKAGYDWGALADFAATLVIWAVLWHMAVIWSHLRHSLAGQFAVTVPYYLAAGAFLVVAGLLGNFAGRGVGDYAGMIAAHSRAAIWGFALLTVLGTVITLLPTLSGTRISDLARRRSTRALLLHSIGLGAAVMAHILGSPVWAGSLQLLVVVAALLVLQPVLAEVLGAQPEWSTSAVSVTAGLLWLIAVCAADAVSTVAGADPRHVTALLIPAFLAAGLLQLVLGVLLHLLPTLIGGGRDRVVQARAAADRGGMARVLLINLGAVSTLLAETGPARAAGLIMLGIGLLAHAAFLLPAVARQHRTESS</sequence>
<gene>
    <name evidence="2" type="ORF">B840_05000</name>
</gene>
<protein>
    <recommendedName>
        <fullName evidence="4">Beta-carotene 15,15'-monooxygenase</fullName>
    </recommendedName>
</protein>
<dbReference type="OrthoDB" id="4422545at2"/>
<feature type="transmembrane region" description="Helical" evidence="1">
    <location>
        <begin position="376"/>
        <end position="399"/>
    </location>
</feature>
<dbReference type="EMBL" id="CP007790">
    <property type="protein sequence ID" value="AJK68616.1"/>
    <property type="molecule type" value="Genomic_DNA"/>
</dbReference>
<feature type="transmembrane region" description="Helical" evidence="1">
    <location>
        <begin position="248"/>
        <end position="267"/>
    </location>
</feature>
<dbReference type="KEGG" id="cmq:B840_05000"/>
<proteinExistence type="predicted"/>
<keyword evidence="3" id="KW-1185">Reference proteome</keyword>
<dbReference type="RefSeq" id="WP_042621220.1">
    <property type="nucleotide sequence ID" value="NZ_CP007790.1"/>
</dbReference>
<feature type="transmembrane region" description="Helical" evidence="1">
    <location>
        <begin position="183"/>
        <end position="201"/>
    </location>
</feature>
<feature type="transmembrane region" description="Helical" evidence="1">
    <location>
        <begin position="279"/>
        <end position="301"/>
    </location>
</feature>
<evidence type="ECO:0000313" key="2">
    <source>
        <dbReference type="EMBL" id="AJK68616.1"/>
    </source>
</evidence>
<dbReference type="AlphaFoldDB" id="A0A0B6TV39"/>
<dbReference type="STRING" id="1224162.B840_05000"/>
<feature type="transmembrane region" description="Helical" evidence="1">
    <location>
        <begin position="221"/>
        <end position="242"/>
    </location>
</feature>
<evidence type="ECO:0000256" key="1">
    <source>
        <dbReference type="SAM" id="Phobius"/>
    </source>
</evidence>
<evidence type="ECO:0000313" key="3">
    <source>
        <dbReference type="Proteomes" id="UP000031928"/>
    </source>
</evidence>
<keyword evidence="1" id="KW-0812">Transmembrane</keyword>
<keyword evidence="1" id="KW-0472">Membrane</keyword>
<feature type="transmembrane region" description="Helical" evidence="1">
    <location>
        <begin position="307"/>
        <end position="332"/>
    </location>
</feature>
<evidence type="ECO:0008006" key="4">
    <source>
        <dbReference type="Google" id="ProtNLM"/>
    </source>
</evidence>